<organism evidence="1 2">
    <name type="scientific">Rangifer tarandus platyrhynchus</name>
    <name type="common">Svalbard reindeer</name>
    <dbReference type="NCBI Taxonomy" id="3082113"/>
    <lineage>
        <taxon>Eukaryota</taxon>
        <taxon>Metazoa</taxon>
        <taxon>Chordata</taxon>
        <taxon>Craniata</taxon>
        <taxon>Vertebrata</taxon>
        <taxon>Euteleostomi</taxon>
        <taxon>Mammalia</taxon>
        <taxon>Eutheria</taxon>
        <taxon>Laurasiatheria</taxon>
        <taxon>Artiodactyla</taxon>
        <taxon>Ruminantia</taxon>
        <taxon>Pecora</taxon>
        <taxon>Cervidae</taxon>
        <taxon>Odocoileinae</taxon>
        <taxon>Rangifer</taxon>
    </lineage>
</organism>
<reference evidence="1" key="2">
    <citation type="submission" date="2025-03" db="EMBL/GenBank/DDBJ databases">
        <authorList>
            <consortium name="ELIXIR-Norway"/>
            <consortium name="Elixir Norway"/>
        </authorList>
    </citation>
    <scope>NUCLEOTIDE SEQUENCE</scope>
</reference>
<dbReference type="Proteomes" id="UP001162501">
    <property type="component" value="Chromosome 19"/>
</dbReference>
<accession>A0AC59YQ28</accession>
<evidence type="ECO:0000313" key="2">
    <source>
        <dbReference type="Proteomes" id="UP001162501"/>
    </source>
</evidence>
<evidence type="ECO:0000313" key="1">
    <source>
        <dbReference type="EMBL" id="CAM9878811.1"/>
    </source>
</evidence>
<proteinExistence type="predicted"/>
<protein>
    <submittedName>
        <fullName evidence="1">Uncharacterized protein</fullName>
    </submittedName>
</protein>
<dbReference type="EMBL" id="OX596103">
    <property type="protein sequence ID" value="CAM9878811.1"/>
    <property type="molecule type" value="Genomic_DNA"/>
</dbReference>
<gene>
    <name evidence="1" type="ORF">MRATA1EN22A_LOCUS8772</name>
</gene>
<name>A0AC59YQ28_RANTA</name>
<reference evidence="1" key="1">
    <citation type="submission" date="2023-05" db="EMBL/GenBank/DDBJ databases">
        <authorList>
            <consortium name="ELIXIR-Norway"/>
        </authorList>
    </citation>
    <scope>NUCLEOTIDE SEQUENCE</scope>
</reference>
<sequence>MPSAAGRGGVAPAGRSLLSGCGPRSRRPSCVATPHPTCIPAARTGHPSPAPTCIPARSRPREPSQIFPP</sequence>